<evidence type="ECO:0000259" key="4">
    <source>
        <dbReference type="PROSITE" id="PS51746"/>
    </source>
</evidence>
<dbReference type="SMART" id="SM00448">
    <property type="entry name" value="REC"/>
    <property type="match status" value="1"/>
</dbReference>
<dbReference type="PROSITE" id="PS50110">
    <property type="entry name" value="RESPONSE_REGULATORY"/>
    <property type="match status" value="1"/>
</dbReference>
<evidence type="ECO:0000313" key="6">
    <source>
        <dbReference type="Proteomes" id="UP000886740"/>
    </source>
</evidence>
<dbReference type="InterPro" id="IPR001932">
    <property type="entry name" value="PPM-type_phosphatase-like_dom"/>
</dbReference>
<evidence type="ECO:0000259" key="3">
    <source>
        <dbReference type="PROSITE" id="PS50110"/>
    </source>
</evidence>
<dbReference type="InterPro" id="IPR036457">
    <property type="entry name" value="PPM-type-like_dom_sf"/>
</dbReference>
<feature type="domain" description="PPM-type phosphatase" evidence="4">
    <location>
        <begin position="170"/>
        <end position="386"/>
    </location>
</feature>
<dbReference type="AlphaFoldDB" id="A0A9D1X5T8"/>
<reference evidence="5" key="1">
    <citation type="journal article" date="2021" name="PeerJ">
        <title>Extensive microbial diversity within the chicken gut microbiome revealed by metagenomics and culture.</title>
        <authorList>
            <person name="Gilroy R."/>
            <person name="Ravi A."/>
            <person name="Getino M."/>
            <person name="Pursley I."/>
            <person name="Horton D.L."/>
            <person name="Alikhan N.F."/>
            <person name="Baker D."/>
            <person name="Gharbi K."/>
            <person name="Hall N."/>
            <person name="Watson M."/>
            <person name="Adriaenssens E.M."/>
            <person name="Foster-Nyarko E."/>
            <person name="Jarju S."/>
            <person name="Secka A."/>
            <person name="Antonio M."/>
            <person name="Oren A."/>
            <person name="Chaudhuri R.R."/>
            <person name="La Ragione R."/>
            <person name="Hildebrand F."/>
            <person name="Pallen M.J."/>
        </authorList>
    </citation>
    <scope>NUCLEOTIDE SEQUENCE</scope>
    <source>
        <strain evidence="5">ChiGjej6B6-14162</strain>
    </source>
</reference>
<dbReference type="PROSITE" id="PS51746">
    <property type="entry name" value="PPM_2"/>
    <property type="match status" value="1"/>
</dbReference>
<organism evidence="5 6">
    <name type="scientific">Candidatus Parabacteroides intestinipullorum</name>
    <dbReference type="NCBI Taxonomy" id="2838723"/>
    <lineage>
        <taxon>Bacteria</taxon>
        <taxon>Pseudomonadati</taxon>
        <taxon>Bacteroidota</taxon>
        <taxon>Bacteroidia</taxon>
        <taxon>Bacteroidales</taxon>
        <taxon>Tannerellaceae</taxon>
        <taxon>Parabacteroides</taxon>
    </lineage>
</organism>
<feature type="modified residue" description="4-aspartylphosphate" evidence="2">
    <location>
        <position position="58"/>
    </location>
</feature>
<dbReference type="GO" id="GO:0000160">
    <property type="term" value="P:phosphorelay signal transduction system"/>
    <property type="evidence" value="ECO:0007669"/>
    <property type="project" value="InterPro"/>
</dbReference>
<dbReference type="SMART" id="SM00331">
    <property type="entry name" value="PP2C_SIG"/>
    <property type="match status" value="1"/>
</dbReference>
<accession>A0A9D1X5T8</accession>
<dbReference type="GO" id="GO:0016791">
    <property type="term" value="F:phosphatase activity"/>
    <property type="evidence" value="ECO:0007669"/>
    <property type="project" value="TreeGrafter"/>
</dbReference>
<dbReference type="Pfam" id="PF07228">
    <property type="entry name" value="SpoIIE"/>
    <property type="match status" value="1"/>
</dbReference>
<proteinExistence type="predicted"/>
<dbReference type="InterPro" id="IPR001789">
    <property type="entry name" value="Sig_transdc_resp-reg_receiver"/>
</dbReference>
<dbReference type="Pfam" id="PF00072">
    <property type="entry name" value="Response_reg"/>
    <property type="match status" value="1"/>
</dbReference>
<dbReference type="PANTHER" id="PTHR43156">
    <property type="entry name" value="STAGE II SPORULATION PROTEIN E-RELATED"/>
    <property type="match status" value="1"/>
</dbReference>
<dbReference type="Gene3D" id="3.60.40.10">
    <property type="entry name" value="PPM-type phosphatase domain"/>
    <property type="match status" value="1"/>
</dbReference>
<keyword evidence="2" id="KW-0597">Phosphoprotein</keyword>
<dbReference type="PANTHER" id="PTHR43156:SF2">
    <property type="entry name" value="STAGE II SPORULATION PROTEIN E"/>
    <property type="match status" value="1"/>
</dbReference>
<dbReference type="Proteomes" id="UP000886740">
    <property type="component" value="Unassembled WGS sequence"/>
</dbReference>
<sequence length="388" mass="43601">MAIKILSVDDEPDLEVLLSHYFRRKIRKGEYEFTFAHNGLEALKLMVEHPDFDIVLSDINMPEMDGLTLLSKINELRNPAQKCIMVSAYGDMKNIRTAMNRGAFDFATKPIDMEDLSLTIEKAVEEVNYIKQTQREHLQLESIQSDLAVAGEIQKAILPCRFPPFPEITDLDIYASMTPAKEIGGDFYDFFRLDEDRIGLVIADVSGKGVPAALFMAVSNTLLRSIALTKDNSRDCIEELNRLICRVNVNSMFVTVFYGILNHRTGALDYTNGGHNPAYVLRGKNGELERLGRFPNLVVGGFEDFSYKSESAQLDPGDSLFLYTDGITEAFDAKDEAFGDERLEDSLVELYHDDAKTIIEGVYADLGEFIGDTTQSDDITMLVVKRLK</sequence>
<dbReference type="SUPFAM" id="SSF52172">
    <property type="entry name" value="CheY-like"/>
    <property type="match status" value="1"/>
</dbReference>
<name>A0A9D1X5T8_9BACT</name>
<evidence type="ECO:0000256" key="2">
    <source>
        <dbReference type="PROSITE-ProRule" id="PRU00169"/>
    </source>
</evidence>
<reference evidence="5" key="2">
    <citation type="submission" date="2021-04" db="EMBL/GenBank/DDBJ databases">
        <authorList>
            <person name="Gilroy R."/>
        </authorList>
    </citation>
    <scope>NUCLEOTIDE SEQUENCE</scope>
    <source>
        <strain evidence="5">ChiGjej6B6-14162</strain>
    </source>
</reference>
<keyword evidence="1" id="KW-0378">Hydrolase</keyword>
<evidence type="ECO:0000313" key="5">
    <source>
        <dbReference type="EMBL" id="HIX73463.1"/>
    </source>
</evidence>
<protein>
    <submittedName>
        <fullName evidence="5">SpoIIE family protein phosphatase</fullName>
    </submittedName>
</protein>
<dbReference type="SUPFAM" id="SSF81606">
    <property type="entry name" value="PP2C-like"/>
    <property type="match status" value="1"/>
</dbReference>
<comment type="caution">
    <text evidence="5">The sequence shown here is derived from an EMBL/GenBank/DDBJ whole genome shotgun (WGS) entry which is preliminary data.</text>
</comment>
<dbReference type="Gene3D" id="3.40.50.2300">
    <property type="match status" value="1"/>
</dbReference>
<dbReference type="InterPro" id="IPR011006">
    <property type="entry name" value="CheY-like_superfamily"/>
</dbReference>
<feature type="domain" description="Response regulatory" evidence="3">
    <location>
        <begin position="4"/>
        <end position="124"/>
    </location>
</feature>
<evidence type="ECO:0000256" key="1">
    <source>
        <dbReference type="ARBA" id="ARBA00022801"/>
    </source>
</evidence>
<gene>
    <name evidence="5" type="ORF">H9977_00155</name>
</gene>
<dbReference type="InterPro" id="IPR052016">
    <property type="entry name" value="Bact_Sigma-Reg"/>
</dbReference>
<dbReference type="EMBL" id="DXEL01000003">
    <property type="protein sequence ID" value="HIX73463.1"/>
    <property type="molecule type" value="Genomic_DNA"/>
</dbReference>